<keyword evidence="2" id="KW-1185">Reference proteome</keyword>
<dbReference type="KEGG" id="clia:C3E79_07385"/>
<evidence type="ECO:0000313" key="1">
    <source>
        <dbReference type="EMBL" id="AWB84324.1"/>
    </source>
</evidence>
<evidence type="ECO:0000313" key="2">
    <source>
        <dbReference type="Proteomes" id="UP000244754"/>
    </source>
</evidence>
<name>A0A2S0WF22_9CORY</name>
<proteinExistence type="predicted"/>
<sequence>MTKTGVILIAFTLVGVILTIIRMLLPDAPDTFLAIGPTMSSIGGLSCVMYSAYITKNRRN</sequence>
<accession>A0A2S0WF22</accession>
<dbReference type="EMBL" id="CP026948">
    <property type="protein sequence ID" value="AWB84324.1"/>
    <property type="molecule type" value="Genomic_DNA"/>
</dbReference>
<organism evidence="1 2">
    <name type="scientific">Corynebacterium liangguodongii</name>
    <dbReference type="NCBI Taxonomy" id="2079535"/>
    <lineage>
        <taxon>Bacteria</taxon>
        <taxon>Bacillati</taxon>
        <taxon>Actinomycetota</taxon>
        <taxon>Actinomycetes</taxon>
        <taxon>Mycobacteriales</taxon>
        <taxon>Corynebacteriaceae</taxon>
        <taxon>Corynebacterium</taxon>
    </lineage>
</organism>
<gene>
    <name evidence="1" type="ORF">C3E79_07385</name>
</gene>
<dbReference type="Proteomes" id="UP000244754">
    <property type="component" value="Chromosome"/>
</dbReference>
<protein>
    <submittedName>
        <fullName evidence="1">Uncharacterized protein</fullName>
    </submittedName>
</protein>
<dbReference type="AlphaFoldDB" id="A0A2S0WF22"/>
<reference evidence="2" key="1">
    <citation type="submission" date="2018-01" db="EMBL/GenBank/DDBJ databases">
        <authorList>
            <person name="Li J."/>
        </authorList>
    </citation>
    <scope>NUCLEOTIDE SEQUENCE [LARGE SCALE GENOMIC DNA]</scope>
    <source>
        <strain evidence="2">2184</strain>
    </source>
</reference>